<keyword evidence="1" id="KW-0812">Transmembrane</keyword>
<keyword evidence="1" id="KW-1133">Transmembrane helix</keyword>
<keyword evidence="1" id="KW-0472">Membrane</keyword>
<dbReference type="RefSeq" id="WP_279332531.1">
    <property type="nucleotide sequence ID" value="NZ_CP121682.1"/>
</dbReference>
<evidence type="ECO:0000313" key="3">
    <source>
        <dbReference type="Proteomes" id="UP001216440"/>
    </source>
</evidence>
<gene>
    <name evidence="2" type="ORF">PYS65_04895</name>
</gene>
<proteinExistence type="predicted"/>
<organism evidence="2 3">
    <name type="scientific">Streptomyces cathayae</name>
    <dbReference type="NCBI Taxonomy" id="3031124"/>
    <lineage>
        <taxon>Bacteria</taxon>
        <taxon>Bacillati</taxon>
        <taxon>Actinomycetota</taxon>
        <taxon>Actinomycetes</taxon>
        <taxon>Kitasatosporales</taxon>
        <taxon>Streptomycetaceae</taxon>
        <taxon>Streptomyces</taxon>
    </lineage>
</organism>
<evidence type="ECO:0000256" key="1">
    <source>
        <dbReference type="SAM" id="Phobius"/>
    </source>
</evidence>
<feature type="transmembrane region" description="Helical" evidence="1">
    <location>
        <begin position="35"/>
        <end position="54"/>
    </location>
</feature>
<evidence type="ECO:0000313" key="2">
    <source>
        <dbReference type="EMBL" id="WGD39529.1"/>
    </source>
</evidence>
<name>A0ABY8JU69_9ACTN</name>
<accession>A0ABY8JU69</accession>
<keyword evidence="3" id="KW-1185">Reference proteome</keyword>
<sequence>MKRRRWWVLISLWAMWWAAVTAAFALLGAVTDQPMGLGECAAGAAFVIVVGELGDRLRRRFFPRRKVG</sequence>
<dbReference type="EMBL" id="CP121682">
    <property type="protein sequence ID" value="WGD39529.1"/>
    <property type="molecule type" value="Genomic_DNA"/>
</dbReference>
<dbReference type="Proteomes" id="UP001216440">
    <property type="component" value="Chromosome"/>
</dbReference>
<reference evidence="2 3" key="1">
    <citation type="submission" date="2023-03" db="EMBL/GenBank/DDBJ databases">
        <authorList>
            <person name="Mo P."/>
        </authorList>
    </citation>
    <scope>NUCLEOTIDE SEQUENCE [LARGE SCALE GENOMIC DNA]</scope>
    <source>
        <strain evidence="2 3">HUAS 5</strain>
    </source>
</reference>
<protein>
    <submittedName>
        <fullName evidence="2">Uncharacterized protein</fullName>
    </submittedName>
</protein>